<dbReference type="PANTHER" id="PTHR35177">
    <property type="entry name" value="HYDROGENASE MATURATION FACTOR HYBG"/>
    <property type="match status" value="1"/>
</dbReference>
<dbReference type="PRINTS" id="PR00445">
    <property type="entry name" value="HUPFHYPC"/>
</dbReference>
<keyword evidence="2" id="KW-0614">Plasmid</keyword>
<comment type="similarity">
    <text evidence="1">Belongs to the HupF/HypC family.</text>
</comment>
<dbReference type="EMBL" id="CP032331">
    <property type="protein sequence ID" value="QCO05043.1"/>
    <property type="molecule type" value="Genomic_DNA"/>
</dbReference>
<dbReference type="Proteomes" id="UP000298596">
    <property type="component" value="Plasmid p1"/>
</dbReference>
<dbReference type="AlphaFoldDB" id="A0A4D8Q6R1"/>
<dbReference type="PANTHER" id="PTHR35177:SF2">
    <property type="entry name" value="HYDROGENASE MATURATION FACTOR HYBG"/>
    <property type="match status" value="1"/>
</dbReference>
<proteinExistence type="inferred from homology"/>
<name>A0A4D8Q6R1_AZOBR</name>
<dbReference type="SUPFAM" id="SSF159127">
    <property type="entry name" value="HupF/HypC-like"/>
    <property type="match status" value="1"/>
</dbReference>
<accession>A0A4D8Q6R1</accession>
<geneLocation type="plasmid" evidence="2">
    <name>p1</name>
</geneLocation>
<evidence type="ECO:0000313" key="2">
    <source>
        <dbReference type="EMBL" id="QCO05043.1"/>
    </source>
</evidence>
<dbReference type="InterPro" id="IPR001109">
    <property type="entry name" value="Hydrogenase_HupF/HypC"/>
</dbReference>
<dbReference type="Pfam" id="PF01455">
    <property type="entry name" value="HupF_HypC"/>
    <property type="match status" value="1"/>
</dbReference>
<dbReference type="GO" id="GO:1902670">
    <property type="term" value="F:carbon dioxide binding"/>
    <property type="evidence" value="ECO:0007669"/>
    <property type="project" value="TreeGrafter"/>
</dbReference>
<dbReference type="InterPro" id="IPR019812">
    <property type="entry name" value="Hydgase_assmbl_chp_CS"/>
</dbReference>
<protein>
    <submittedName>
        <fullName evidence="2">HypC/HybG/HupF family hydrogenase formation chaperone</fullName>
    </submittedName>
</protein>
<dbReference type="GO" id="GO:0005506">
    <property type="term" value="F:iron ion binding"/>
    <property type="evidence" value="ECO:0007669"/>
    <property type="project" value="TreeGrafter"/>
</dbReference>
<dbReference type="Gene3D" id="2.30.30.140">
    <property type="match status" value="1"/>
</dbReference>
<dbReference type="PROSITE" id="PS01097">
    <property type="entry name" value="HUPF_HYPC"/>
    <property type="match status" value="1"/>
</dbReference>
<evidence type="ECO:0000313" key="3">
    <source>
        <dbReference type="Proteomes" id="UP000298596"/>
    </source>
</evidence>
<organism evidence="2 3">
    <name type="scientific">Azospirillum brasilense</name>
    <dbReference type="NCBI Taxonomy" id="192"/>
    <lineage>
        <taxon>Bacteria</taxon>
        <taxon>Pseudomonadati</taxon>
        <taxon>Pseudomonadota</taxon>
        <taxon>Alphaproteobacteria</taxon>
        <taxon>Rhodospirillales</taxon>
        <taxon>Azospirillaceae</taxon>
        <taxon>Azospirillum</taxon>
    </lineage>
</organism>
<sequence>MCLGIPMQVLETDGFTARCTGRGEERRVNVMLIEDMPEGGWVLVHLDRAVRPLEAEEVEPLNRALDAILLAAKGENVDHLFADLIEKATA</sequence>
<dbReference type="NCBIfam" id="TIGR00074">
    <property type="entry name" value="hypC_hupF"/>
    <property type="match status" value="1"/>
</dbReference>
<gene>
    <name evidence="2" type="ORF">D3867_22390</name>
</gene>
<evidence type="ECO:0000256" key="1">
    <source>
        <dbReference type="ARBA" id="ARBA00006018"/>
    </source>
</evidence>
<reference evidence="2 3" key="1">
    <citation type="submission" date="2018-09" db="EMBL/GenBank/DDBJ databases">
        <title>Whole genome based analysis of evolution and adaptive divergence in Indian and Brazilian strains of Azospirillum brasilense.</title>
        <authorList>
            <person name="Singh C."/>
            <person name="Tripathi A.K."/>
        </authorList>
    </citation>
    <scope>NUCLEOTIDE SEQUENCE [LARGE SCALE GENOMIC DNA]</scope>
    <source>
        <strain evidence="2 3">MTCC4036</strain>
        <plasmid evidence="2 3">p1</plasmid>
    </source>
</reference>
<dbReference type="GO" id="GO:0051604">
    <property type="term" value="P:protein maturation"/>
    <property type="evidence" value="ECO:0007669"/>
    <property type="project" value="TreeGrafter"/>
</dbReference>